<dbReference type="InterPro" id="IPR006091">
    <property type="entry name" value="Acyl-CoA_Oxase/DH_mid-dom"/>
</dbReference>
<evidence type="ECO:0000256" key="1">
    <source>
        <dbReference type="ARBA" id="ARBA00001974"/>
    </source>
</evidence>
<comment type="similarity">
    <text evidence="2 6">Belongs to the acyl-CoA dehydrogenase family.</text>
</comment>
<dbReference type="Gene3D" id="1.10.540.10">
    <property type="entry name" value="Acyl-CoA dehydrogenase/oxidase, N-terminal domain"/>
    <property type="match status" value="1"/>
</dbReference>
<comment type="cofactor">
    <cofactor evidence="1 6">
        <name>FAD</name>
        <dbReference type="ChEBI" id="CHEBI:57692"/>
    </cofactor>
</comment>
<dbReference type="InterPro" id="IPR046373">
    <property type="entry name" value="Acyl-CoA_Oxase/DH_mid-dom_sf"/>
</dbReference>
<dbReference type="InterPro" id="IPR009100">
    <property type="entry name" value="AcylCoA_DH/oxidase_NM_dom_sf"/>
</dbReference>
<dbReference type="SUPFAM" id="SSF47203">
    <property type="entry name" value="Acyl-CoA dehydrogenase C-terminal domain-like"/>
    <property type="match status" value="1"/>
</dbReference>
<comment type="caution">
    <text evidence="10">The sequence shown here is derived from an EMBL/GenBank/DDBJ whole genome shotgun (WGS) entry which is preliminary data.</text>
</comment>
<dbReference type="Pfam" id="PF02771">
    <property type="entry name" value="Acyl-CoA_dh_N"/>
    <property type="match status" value="1"/>
</dbReference>
<dbReference type="PANTHER" id="PTHR43884:SF20">
    <property type="entry name" value="ACYL-COA DEHYDROGENASE FADE28"/>
    <property type="match status" value="1"/>
</dbReference>
<evidence type="ECO:0000313" key="10">
    <source>
        <dbReference type="EMBL" id="MEE2060087.1"/>
    </source>
</evidence>
<gene>
    <name evidence="10" type="ORF">Q7514_21430</name>
</gene>
<dbReference type="EC" id="1.-.-.-" evidence="10"/>
<evidence type="ECO:0000256" key="5">
    <source>
        <dbReference type="ARBA" id="ARBA00023002"/>
    </source>
</evidence>
<keyword evidence="3 6" id="KW-0285">Flavoprotein</keyword>
<dbReference type="InterPro" id="IPR037069">
    <property type="entry name" value="AcylCoA_DH/ox_N_sf"/>
</dbReference>
<dbReference type="Pfam" id="PF02770">
    <property type="entry name" value="Acyl-CoA_dh_M"/>
    <property type="match status" value="1"/>
</dbReference>
<evidence type="ECO:0000256" key="4">
    <source>
        <dbReference type="ARBA" id="ARBA00022827"/>
    </source>
</evidence>
<evidence type="ECO:0000256" key="6">
    <source>
        <dbReference type="RuleBase" id="RU362125"/>
    </source>
</evidence>
<evidence type="ECO:0000256" key="2">
    <source>
        <dbReference type="ARBA" id="ARBA00009347"/>
    </source>
</evidence>
<dbReference type="InterPro" id="IPR009075">
    <property type="entry name" value="AcylCo_DH/oxidase_C"/>
</dbReference>
<evidence type="ECO:0000259" key="8">
    <source>
        <dbReference type="Pfam" id="PF02770"/>
    </source>
</evidence>
<dbReference type="EMBL" id="JAUTXY010000011">
    <property type="protein sequence ID" value="MEE2060087.1"/>
    <property type="molecule type" value="Genomic_DNA"/>
</dbReference>
<accession>A0ABU7LGP6</accession>
<evidence type="ECO:0000313" key="11">
    <source>
        <dbReference type="Proteomes" id="UP001336020"/>
    </source>
</evidence>
<evidence type="ECO:0000259" key="9">
    <source>
        <dbReference type="Pfam" id="PF02771"/>
    </source>
</evidence>
<dbReference type="Pfam" id="PF00441">
    <property type="entry name" value="Acyl-CoA_dh_1"/>
    <property type="match status" value="1"/>
</dbReference>
<dbReference type="Proteomes" id="UP001336020">
    <property type="component" value="Unassembled WGS sequence"/>
</dbReference>
<dbReference type="SUPFAM" id="SSF56645">
    <property type="entry name" value="Acyl-CoA dehydrogenase NM domain-like"/>
    <property type="match status" value="1"/>
</dbReference>
<evidence type="ECO:0000256" key="3">
    <source>
        <dbReference type="ARBA" id="ARBA00022630"/>
    </source>
</evidence>
<protein>
    <submittedName>
        <fullName evidence="10">Acyl-CoA dehydrogenase family protein</fullName>
        <ecNumber evidence="10">1.-.-.-</ecNumber>
    </submittedName>
</protein>
<organism evidence="10 11">
    <name type="scientific">Rhodococcus artemisiae</name>
    <dbReference type="NCBI Taxonomy" id="714159"/>
    <lineage>
        <taxon>Bacteria</taxon>
        <taxon>Bacillati</taxon>
        <taxon>Actinomycetota</taxon>
        <taxon>Actinomycetes</taxon>
        <taxon>Mycobacteriales</taxon>
        <taxon>Nocardiaceae</taxon>
        <taxon>Rhodococcus</taxon>
    </lineage>
</organism>
<keyword evidence="11" id="KW-1185">Reference proteome</keyword>
<evidence type="ECO:0000259" key="7">
    <source>
        <dbReference type="Pfam" id="PF00441"/>
    </source>
</evidence>
<feature type="domain" description="Acyl-CoA oxidase/dehydrogenase middle" evidence="8">
    <location>
        <begin position="123"/>
        <end position="200"/>
    </location>
</feature>
<dbReference type="RefSeq" id="WP_330135285.1">
    <property type="nucleotide sequence ID" value="NZ_JAUTXY010000011.1"/>
</dbReference>
<dbReference type="GO" id="GO:0016491">
    <property type="term" value="F:oxidoreductase activity"/>
    <property type="evidence" value="ECO:0007669"/>
    <property type="project" value="UniProtKB-KW"/>
</dbReference>
<dbReference type="PANTHER" id="PTHR43884">
    <property type="entry name" value="ACYL-COA DEHYDROGENASE"/>
    <property type="match status" value="1"/>
</dbReference>
<keyword evidence="5 6" id="KW-0560">Oxidoreductase</keyword>
<dbReference type="InterPro" id="IPR013786">
    <property type="entry name" value="AcylCoA_DH/ox_N"/>
</dbReference>
<name>A0ABU7LGP6_9NOCA</name>
<proteinExistence type="inferred from homology"/>
<feature type="domain" description="Acyl-CoA dehydrogenase/oxidase C-terminal" evidence="7">
    <location>
        <begin position="225"/>
        <end position="356"/>
    </location>
</feature>
<dbReference type="Gene3D" id="1.20.140.10">
    <property type="entry name" value="Butyryl-CoA Dehydrogenase, subunit A, domain 3"/>
    <property type="match status" value="1"/>
</dbReference>
<dbReference type="InterPro" id="IPR036250">
    <property type="entry name" value="AcylCo_DH-like_C"/>
</dbReference>
<reference evidence="10 11" key="1">
    <citation type="submission" date="2023-07" db="EMBL/GenBank/DDBJ databases">
        <authorList>
            <person name="Girao M."/>
            <person name="Carvalho M.F."/>
        </authorList>
    </citation>
    <scope>NUCLEOTIDE SEQUENCE [LARGE SCALE GENOMIC DNA]</scope>
    <source>
        <strain evidence="10 11">YIM65754</strain>
    </source>
</reference>
<feature type="domain" description="Acyl-CoA dehydrogenase/oxidase N-terminal" evidence="9">
    <location>
        <begin position="5"/>
        <end position="117"/>
    </location>
</feature>
<dbReference type="Gene3D" id="2.40.110.10">
    <property type="entry name" value="Butyryl-CoA Dehydrogenase, subunit A, domain 2"/>
    <property type="match status" value="1"/>
</dbReference>
<sequence length="371" mass="39469">MIYLSPELEDLRSSVRKFLDTRVPESVVRDLMETSRAADADIWSQMATQLGLQGLSIPERFGGDGYGFVELSVVLEEMGRALLPSPFFATVVLGAQALLASGDEEACHDYLPAIANGTLCTSLAVAEQSGAWDAALVRTRATGDGHGNWVLDGTKAWVPNAESAAMLLVIGRTTAGPTLFAVESDALGVEIEPMDVLDGSRPLAKLTLAGTPARLIGREGAAGRVIARVLDLACVALAAEQVGASQRCLELSVDYAQQRFQFGRPIGSFQAVKHMCAEMFVQIELAKASAAEAARVAEHNSTESSVAAAAAHITCSAASMFVAKETIQVHGGVGFTWEHPAHLYFRRAKASQMLFGGPALSHERFLERLGI</sequence>
<keyword evidence="4 6" id="KW-0274">FAD</keyword>